<feature type="region of interest" description="Disordered" evidence="1">
    <location>
        <begin position="81"/>
        <end position="106"/>
    </location>
</feature>
<organism evidence="2 3">
    <name type="scientific">Momordica charantia</name>
    <name type="common">Bitter gourd</name>
    <name type="synonym">Balsam pear</name>
    <dbReference type="NCBI Taxonomy" id="3673"/>
    <lineage>
        <taxon>Eukaryota</taxon>
        <taxon>Viridiplantae</taxon>
        <taxon>Streptophyta</taxon>
        <taxon>Embryophyta</taxon>
        <taxon>Tracheophyta</taxon>
        <taxon>Spermatophyta</taxon>
        <taxon>Magnoliopsida</taxon>
        <taxon>eudicotyledons</taxon>
        <taxon>Gunneridae</taxon>
        <taxon>Pentapetalae</taxon>
        <taxon>rosids</taxon>
        <taxon>fabids</taxon>
        <taxon>Cucurbitales</taxon>
        <taxon>Cucurbitaceae</taxon>
        <taxon>Momordiceae</taxon>
        <taxon>Momordica</taxon>
    </lineage>
</organism>
<evidence type="ECO:0000313" key="2">
    <source>
        <dbReference type="Proteomes" id="UP000504603"/>
    </source>
</evidence>
<evidence type="ECO:0000313" key="3">
    <source>
        <dbReference type="RefSeq" id="XP_022155315.1"/>
    </source>
</evidence>
<reference evidence="3" key="1">
    <citation type="submission" date="2025-08" db="UniProtKB">
        <authorList>
            <consortium name="RefSeq"/>
        </authorList>
    </citation>
    <scope>IDENTIFICATION</scope>
    <source>
        <strain evidence="3">OHB3-1</strain>
    </source>
</reference>
<feature type="compositionally biased region" description="Low complexity" evidence="1">
    <location>
        <begin position="1"/>
        <end position="10"/>
    </location>
</feature>
<evidence type="ECO:0000256" key="1">
    <source>
        <dbReference type="SAM" id="MobiDB-lite"/>
    </source>
</evidence>
<keyword evidence="2" id="KW-1185">Reference proteome</keyword>
<dbReference type="PANTHER" id="PTHR36378:SF1">
    <property type="entry name" value="COTTON FIBER PROTEIN"/>
    <property type="match status" value="1"/>
</dbReference>
<dbReference type="AlphaFoldDB" id="A0A6J1DM47"/>
<gene>
    <name evidence="3" type="primary">LOC111022447</name>
</gene>
<dbReference type="Pfam" id="PF05553">
    <property type="entry name" value="DUF761"/>
    <property type="match status" value="1"/>
</dbReference>
<sequence length="198" mass="21940">MANISTTTTTMVPSTQLALSQTNDKNNPRSNDSAKKKRNVNILKVVLMLVCRSPAKSNATNVAPKGMWKRLIDSMRPLHLQSNQSPEQTLSLPSTAPKSPLHNSPSVENFEDVLSPSFSPNIVELSPSSIDNMSRYASAVNLQELDEDNNNGKANVNDGDEMIDAKAEVFIAQFYEQMRLQRSNSVLQYDQMIERSIG</sequence>
<feature type="region of interest" description="Disordered" evidence="1">
    <location>
        <begin position="1"/>
        <end position="37"/>
    </location>
</feature>
<proteinExistence type="predicted"/>
<name>A0A6J1DM47_MOMCH</name>
<feature type="compositionally biased region" description="Polar residues" evidence="1">
    <location>
        <begin position="11"/>
        <end position="31"/>
    </location>
</feature>
<accession>A0A6J1DM47</accession>
<dbReference type="GeneID" id="111022447"/>
<dbReference type="RefSeq" id="XP_022155315.1">
    <property type="nucleotide sequence ID" value="XM_022299623.1"/>
</dbReference>
<dbReference type="OrthoDB" id="1926607at2759"/>
<dbReference type="InterPro" id="IPR008480">
    <property type="entry name" value="DUF761_pln"/>
</dbReference>
<dbReference type="KEGG" id="mcha:111022447"/>
<protein>
    <submittedName>
        <fullName evidence="3">Uncharacterized protein LOC111022447</fullName>
    </submittedName>
</protein>
<dbReference type="PANTHER" id="PTHR36378">
    <property type="entry name" value="COTTON FIBER PROTEIN"/>
    <property type="match status" value="1"/>
</dbReference>
<dbReference type="Proteomes" id="UP000504603">
    <property type="component" value="Unplaced"/>
</dbReference>